<feature type="domain" description="Chitin-binding type-2" evidence="2">
    <location>
        <begin position="102"/>
        <end position="158"/>
    </location>
</feature>
<feature type="compositionally biased region" description="Low complexity" evidence="1">
    <location>
        <begin position="1"/>
        <end position="18"/>
    </location>
</feature>
<dbReference type="AlphaFoldDB" id="A0A9N9RCX5"/>
<protein>
    <recommendedName>
        <fullName evidence="2">Chitin-binding type-2 domain-containing protein</fullName>
    </recommendedName>
</protein>
<dbReference type="EMBL" id="OU893337">
    <property type="protein sequence ID" value="CAG9794248.1"/>
    <property type="molecule type" value="Genomic_DNA"/>
</dbReference>
<evidence type="ECO:0000259" key="2">
    <source>
        <dbReference type="PROSITE" id="PS50940"/>
    </source>
</evidence>
<dbReference type="OrthoDB" id="6020543at2759"/>
<dbReference type="InterPro" id="IPR036508">
    <property type="entry name" value="Chitin-bd_dom_sf"/>
</dbReference>
<dbReference type="SUPFAM" id="SSF57625">
    <property type="entry name" value="Invertebrate chitin-binding proteins"/>
    <property type="match status" value="2"/>
</dbReference>
<dbReference type="SMART" id="SM00494">
    <property type="entry name" value="ChtBD2"/>
    <property type="match status" value="2"/>
</dbReference>
<dbReference type="Proteomes" id="UP001153714">
    <property type="component" value="Chromosome 6"/>
</dbReference>
<evidence type="ECO:0000313" key="3">
    <source>
        <dbReference type="EMBL" id="CAG9794248.1"/>
    </source>
</evidence>
<evidence type="ECO:0000256" key="1">
    <source>
        <dbReference type="SAM" id="MobiDB-lite"/>
    </source>
</evidence>
<feature type="region of interest" description="Disordered" evidence="1">
    <location>
        <begin position="81"/>
        <end position="100"/>
    </location>
</feature>
<dbReference type="Pfam" id="PF01607">
    <property type="entry name" value="CBM_14"/>
    <property type="match status" value="2"/>
</dbReference>
<dbReference type="GO" id="GO:0005576">
    <property type="term" value="C:extracellular region"/>
    <property type="evidence" value="ECO:0007669"/>
    <property type="project" value="InterPro"/>
</dbReference>
<proteinExistence type="predicted"/>
<evidence type="ECO:0000313" key="4">
    <source>
        <dbReference type="Proteomes" id="UP001153714"/>
    </source>
</evidence>
<dbReference type="GO" id="GO:0008061">
    <property type="term" value="F:chitin binding"/>
    <property type="evidence" value="ECO:0007669"/>
    <property type="project" value="InterPro"/>
</dbReference>
<keyword evidence="4" id="KW-1185">Reference proteome</keyword>
<accession>A0A9N9RCX5</accession>
<feature type="compositionally biased region" description="Low complexity" evidence="1">
    <location>
        <begin position="89"/>
        <end position="100"/>
    </location>
</feature>
<name>A0A9N9RCX5_9NEOP</name>
<feature type="region of interest" description="Disordered" evidence="1">
    <location>
        <begin position="267"/>
        <end position="291"/>
    </location>
</feature>
<reference evidence="3" key="1">
    <citation type="submission" date="2021-12" db="EMBL/GenBank/DDBJ databases">
        <authorList>
            <person name="King R."/>
        </authorList>
    </citation>
    <scope>NUCLEOTIDE SEQUENCE</scope>
</reference>
<feature type="region of interest" description="Disordered" evidence="1">
    <location>
        <begin position="1"/>
        <end position="30"/>
    </location>
</feature>
<feature type="region of interest" description="Disordered" evidence="1">
    <location>
        <begin position="163"/>
        <end position="185"/>
    </location>
</feature>
<dbReference type="Gene3D" id="2.170.140.10">
    <property type="entry name" value="Chitin binding domain"/>
    <property type="match status" value="2"/>
</dbReference>
<sequence>MNTEATTTDSPNKTTTDDIAPEFTATYSPTKTTADDIATERTTIVSYTTEETSDITTGDGSTSTTDSTTTLTTTKLFTEDSTGTEDFVSSTMQPTTPSTSVPPICPPGTFGNIPHPVLCNSFFMCAGGSATLLNCTAGFEFDPEKRSCVPIAPGGCTLGPVSTGAPELSTTKEFSTTDTGQTEDNYSTVSVGITTVSSSETTQSTTLETDSATLTTTVGLDGSTPEEVINITTQSSIHEITTEATTTDISNKTTTDNIVTVGTTTVGNTTEETSDSTTWDGSTSTTDPTTILTTSIPVTEGSIGTEDFVSSTVQSTTPSTSAPSICPPGTFGNIPHPVLCSSFFMCVGGSATLLNCTSGFEFDPEKRSCVPIAPGGCTLGPVTTGAPEWSTTKKLSTTDTEVNFTTSDGISTVADSETTETIILETDSSTQTTTSTHEITATNSPAKTTADDIATEGTTTVINTTEVTSYSTTGDGSTSTTDPTTMTIQVTEGKVLNFITVIYFQSHYSLNKTTVFFKAATVDNYINSMAPLLQVPP</sequence>
<dbReference type="PROSITE" id="PS50940">
    <property type="entry name" value="CHIT_BIND_II"/>
    <property type="match status" value="2"/>
</dbReference>
<feature type="domain" description="Chitin-binding type-2" evidence="2">
    <location>
        <begin position="323"/>
        <end position="379"/>
    </location>
</feature>
<organism evidence="3 4">
    <name type="scientific">Diatraea saccharalis</name>
    <name type="common">sugarcane borer</name>
    <dbReference type="NCBI Taxonomy" id="40085"/>
    <lineage>
        <taxon>Eukaryota</taxon>
        <taxon>Metazoa</taxon>
        <taxon>Ecdysozoa</taxon>
        <taxon>Arthropoda</taxon>
        <taxon>Hexapoda</taxon>
        <taxon>Insecta</taxon>
        <taxon>Pterygota</taxon>
        <taxon>Neoptera</taxon>
        <taxon>Endopterygota</taxon>
        <taxon>Lepidoptera</taxon>
        <taxon>Glossata</taxon>
        <taxon>Ditrysia</taxon>
        <taxon>Pyraloidea</taxon>
        <taxon>Crambidae</taxon>
        <taxon>Crambinae</taxon>
        <taxon>Diatraea</taxon>
    </lineage>
</organism>
<gene>
    <name evidence="3" type="ORF">DIATSA_LOCUS11642</name>
</gene>
<reference evidence="3" key="2">
    <citation type="submission" date="2022-10" db="EMBL/GenBank/DDBJ databases">
        <authorList>
            <consortium name="ENA_rothamsted_submissions"/>
            <consortium name="culmorum"/>
            <person name="King R."/>
        </authorList>
    </citation>
    <scope>NUCLEOTIDE SEQUENCE</scope>
</reference>
<feature type="compositionally biased region" description="Polar residues" evidence="1">
    <location>
        <begin position="168"/>
        <end position="185"/>
    </location>
</feature>
<dbReference type="InterPro" id="IPR002557">
    <property type="entry name" value="Chitin-bd_dom"/>
</dbReference>